<feature type="compositionally biased region" description="Polar residues" evidence="1">
    <location>
        <begin position="258"/>
        <end position="273"/>
    </location>
</feature>
<dbReference type="Proteomes" id="UP000282311">
    <property type="component" value="Unassembled WGS sequence"/>
</dbReference>
<name>A0A3B0CVB3_9BACL</name>
<accession>A0A3B0CVB3</accession>
<proteinExistence type="predicted"/>
<dbReference type="RefSeq" id="WP_120745486.1">
    <property type="nucleotide sequence ID" value="NZ_RBAH01000001.1"/>
</dbReference>
<dbReference type="InterPro" id="IPR025400">
    <property type="entry name" value="Lin1244/Lin1753-like_N"/>
</dbReference>
<evidence type="ECO:0000256" key="2">
    <source>
        <dbReference type="SAM" id="Phobius"/>
    </source>
</evidence>
<evidence type="ECO:0000259" key="3">
    <source>
        <dbReference type="Pfam" id="PF14297"/>
    </source>
</evidence>
<feature type="region of interest" description="Disordered" evidence="1">
    <location>
        <begin position="258"/>
        <end position="293"/>
    </location>
</feature>
<dbReference type="OrthoDB" id="1821976at2"/>
<sequence>MKDAYYFSHDSNARHDPKMTAMRSVYGAAGYGWFWILVEMMRDSADYKLDMQSKYIWNAYAQQMGCTDAAHAKQFIMDCINEFELFTSDDLTFWSNSLLKRMKKREVVVEQRRKAARTRWEKYDEISEPEGGPMQLHDDSNANASVADADAMRDDASAMQNYAKERKVKESKVNENKEKEIDIYDRHEIEERIRILINELRIKGAGVDGLETAYWYIGRVEPGVIEKALKKAEGTHINYFVKTINGWIEQGKTTVESISSFPKSNGDVTSSLPESLRDPQPEAAESQDPDPEFESLLAELRSTEVRT</sequence>
<dbReference type="AlphaFoldDB" id="A0A3B0CVB3"/>
<comment type="caution">
    <text evidence="4">The sequence shown here is derived from an EMBL/GenBank/DDBJ whole genome shotgun (WGS) entry which is preliminary data.</text>
</comment>
<protein>
    <submittedName>
        <fullName evidence="4">DUF4373 domain-containing protein</fullName>
    </submittedName>
</protein>
<keyword evidence="2" id="KW-1133">Transmembrane helix</keyword>
<gene>
    <name evidence="4" type="ORF">D7M11_02135</name>
</gene>
<keyword evidence="2" id="KW-0472">Membrane</keyword>
<keyword evidence="2" id="KW-0812">Transmembrane</keyword>
<organism evidence="4 5">
    <name type="scientific">Paenibacillus ginsengarvi</name>
    <dbReference type="NCBI Taxonomy" id="400777"/>
    <lineage>
        <taxon>Bacteria</taxon>
        <taxon>Bacillati</taxon>
        <taxon>Bacillota</taxon>
        <taxon>Bacilli</taxon>
        <taxon>Bacillales</taxon>
        <taxon>Paenibacillaceae</taxon>
        <taxon>Paenibacillus</taxon>
    </lineage>
</organism>
<evidence type="ECO:0000256" key="1">
    <source>
        <dbReference type="SAM" id="MobiDB-lite"/>
    </source>
</evidence>
<dbReference type="EMBL" id="RBAH01000001">
    <property type="protein sequence ID" value="RKN86779.1"/>
    <property type="molecule type" value="Genomic_DNA"/>
</dbReference>
<keyword evidence="5" id="KW-1185">Reference proteome</keyword>
<dbReference type="Pfam" id="PF14297">
    <property type="entry name" value="Lin1244_N"/>
    <property type="match status" value="1"/>
</dbReference>
<feature type="domain" description="Lin1244/Lin1753-like N-terminal" evidence="3">
    <location>
        <begin position="6"/>
        <end position="97"/>
    </location>
</feature>
<reference evidence="4 5" key="1">
    <citation type="journal article" date="2007" name="Int. J. Syst. Evol. Microbiol.">
        <title>Paenibacillus ginsengarvi sp. nov., isolated from soil from ginseng cultivation.</title>
        <authorList>
            <person name="Yoon M.H."/>
            <person name="Ten L.N."/>
            <person name="Im W.T."/>
        </authorList>
    </citation>
    <scope>NUCLEOTIDE SEQUENCE [LARGE SCALE GENOMIC DNA]</scope>
    <source>
        <strain evidence="4 5">KCTC 13059</strain>
    </source>
</reference>
<evidence type="ECO:0000313" key="4">
    <source>
        <dbReference type="EMBL" id="RKN86779.1"/>
    </source>
</evidence>
<feature type="transmembrane region" description="Helical" evidence="2">
    <location>
        <begin position="20"/>
        <end position="38"/>
    </location>
</feature>
<evidence type="ECO:0000313" key="5">
    <source>
        <dbReference type="Proteomes" id="UP000282311"/>
    </source>
</evidence>